<dbReference type="Pfam" id="PF01204">
    <property type="entry name" value="Trehalase"/>
    <property type="match status" value="1"/>
</dbReference>
<organism evidence="3 4">
    <name type="scientific">Lacibacter cauensis</name>
    <dbReference type="NCBI Taxonomy" id="510947"/>
    <lineage>
        <taxon>Bacteria</taxon>
        <taxon>Pseudomonadati</taxon>
        <taxon>Bacteroidota</taxon>
        <taxon>Chitinophagia</taxon>
        <taxon>Chitinophagales</taxon>
        <taxon>Chitinophagaceae</taxon>
        <taxon>Lacibacter</taxon>
    </lineage>
</organism>
<sequence>MHWLILKLQEDIKVKQLEIFEMHPLFEDVQMSRIFEDGKTFVDCVPVTPPTFILQQYAAEKQKANFNLQQFVAKHFKLPAKAVTADHETKENIVAHIDALWNELTRQPDLQQNGSLLPLPNAYVVPGGRFREVYYWDSYFTMLGLKESGRIDLLESMVNNFTHLIRTIGFIPNGNRTYYLGRSQPPFYSFMLQLLAEVKGEAVLLQYKDALAKEYTFWMKGSEQLSATHRFEQHVVLMNDREVLNRYCDAYTTARPESFREDVELTHVATQATDALYAHLRAGAESGWDYSCRWFSNINDFSTIHTTEIIPVDLNCLLYNMEQLLAKVYNMSNDEVNVALYTTAAAKRKQAILKYCWNNALQLFTDYDTVTNSCTNVQSLATAAPLFVGIATQQQADAVAAALQQLFLKDGGLLTTLYETGQQWDAPNGWAPLQWMSIVGLENYGHHALATEIAKRWIKLNKDVFARTGKLMEKYNVEDTHLEAGGGEYTGQDGFGWTNGVLLALMKKYEAHSTE</sequence>
<evidence type="ECO:0000256" key="1">
    <source>
        <dbReference type="ARBA" id="ARBA00022801"/>
    </source>
</evidence>
<dbReference type="EMBL" id="VLLE01000003">
    <property type="protein sequence ID" value="TWI83141.1"/>
    <property type="molecule type" value="Genomic_DNA"/>
</dbReference>
<dbReference type="GO" id="GO:0004555">
    <property type="term" value="F:alpha,alpha-trehalase activity"/>
    <property type="evidence" value="ECO:0007669"/>
    <property type="project" value="InterPro"/>
</dbReference>
<keyword evidence="1" id="KW-0378">Hydrolase</keyword>
<dbReference type="SUPFAM" id="SSF48208">
    <property type="entry name" value="Six-hairpin glycosidases"/>
    <property type="match status" value="1"/>
</dbReference>
<dbReference type="InterPro" id="IPR012341">
    <property type="entry name" value="6hp_glycosidase-like_sf"/>
</dbReference>
<dbReference type="AlphaFoldDB" id="A0A562SPC0"/>
<evidence type="ECO:0000256" key="2">
    <source>
        <dbReference type="ARBA" id="ARBA00023295"/>
    </source>
</evidence>
<dbReference type="NCBIfam" id="NF009773">
    <property type="entry name" value="PRK13270.1"/>
    <property type="match status" value="1"/>
</dbReference>
<keyword evidence="2" id="KW-0326">Glycosidase</keyword>
<dbReference type="InterPro" id="IPR018232">
    <property type="entry name" value="Glyco_hydro_37_CS"/>
</dbReference>
<reference evidence="3 4" key="1">
    <citation type="journal article" date="2015" name="Stand. Genomic Sci.">
        <title>Genomic Encyclopedia of Bacterial and Archaeal Type Strains, Phase III: the genomes of soil and plant-associated and newly described type strains.</title>
        <authorList>
            <person name="Whitman W.B."/>
            <person name="Woyke T."/>
            <person name="Klenk H.P."/>
            <person name="Zhou Y."/>
            <person name="Lilburn T.G."/>
            <person name="Beck B.J."/>
            <person name="De Vos P."/>
            <person name="Vandamme P."/>
            <person name="Eisen J.A."/>
            <person name="Garrity G."/>
            <person name="Hugenholtz P."/>
            <person name="Kyrpides N.C."/>
        </authorList>
    </citation>
    <scope>NUCLEOTIDE SEQUENCE [LARGE SCALE GENOMIC DNA]</scope>
    <source>
        <strain evidence="3 4">CGMCC 1.7271</strain>
    </source>
</reference>
<name>A0A562SPC0_9BACT</name>
<keyword evidence="4" id="KW-1185">Reference proteome</keyword>
<dbReference type="InterPro" id="IPR008928">
    <property type="entry name" value="6-hairpin_glycosidase_sf"/>
</dbReference>
<dbReference type="Gene3D" id="1.50.10.10">
    <property type="match status" value="1"/>
</dbReference>
<dbReference type="InterPro" id="IPR001661">
    <property type="entry name" value="Glyco_hydro_37"/>
</dbReference>
<dbReference type="Proteomes" id="UP000316167">
    <property type="component" value="Unassembled WGS sequence"/>
</dbReference>
<dbReference type="PROSITE" id="PS00928">
    <property type="entry name" value="TREHALASE_2"/>
    <property type="match status" value="1"/>
</dbReference>
<dbReference type="PANTHER" id="PTHR23403">
    <property type="entry name" value="TREHALASE"/>
    <property type="match status" value="1"/>
</dbReference>
<gene>
    <name evidence="3" type="ORF">IQ13_1247</name>
</gene>
<comment type="caution">
    <text evidence="3">The sequence shown here is derived from an EMBL/GenBank/DDBJ whole genome shotgun (WGS) entry which is preliminary data.</text>
</comment>
<dbReference type="PROSITE" id="PS00927">
    <property type="entry name" value="TREHALASE_1"/>
    <property type="match status" value="1"/>
</dbReference>
<accession>A0A562SPC0</accession>
<evidence type="ECO:0000313" key="4">
    <source>
        <dbReference type="Proteomes" id="UP000316167"/>
    </source>
</evidence>
<dbReference type="PRINTS" id="PR00744">
    <property type="entry name" value="GLHYDRLASE37"/>
</dbReference>
<protein>
    <submittedName>
        <fullName evidence="3">Alpha,alpha-trehalase</fullName>
    </submittedName>
</protein>
<proteinExistence type="predicted"/>
<dbReference type="GO" id="GO:0005993">
    <property type="term" value="P:trehalose catabolic process"/>
    <property type="evidence" value="ECO:0007669"/>
    <property type="project" value="TreeGrafter"/>
</dbReference>
<dbReference type="PANTHER" id="PTHR23403:SF1">
    <property type="entry name" value="TREHALASE"/>
    <property type="match status" value="1"/>
</dbReference>
<evidence type="ECO:0000313" key="3">
    <source>
        <dbReference type="EMBL" id="TWI83141.1"/>
    </source>
</evidence>